<keyword evidence="4" id="KW-0633">Potassium transport</keyword>
<keyword evidence="6" id="KW-0630">Potassium</keyword>
<organism evidence="13 14">
    <name type="scientific">Handroanthus impetiginosus</name>
    <dbReference type="NCBI Taxonomy" id="429701"/>
    <lineage>
        <taxon>Eukaryota</taxon>
        <taxon>Viridiplantae</taxon>
        <taxon>Streptophyta</taxon>
        <taxon>Embryophyta</taxon>
        <taxon>Tracheophyta</taxon>
        <taxon>Spermatophyta</taxon>
        <taxon>Magnoliopsida</taxon>
        <taxon>eudicotyledons</taxon>
        <taxon>Gunneridae</taxon>
        <taxon>Pentapetalae</taxon>
        <taxon>asterids</taxon>
        <taxon>lamiids</taxon>
        <taxon>Lamiales</taxon>
        <taxon>Bignoniaceae</taxon>
        <taxon>Crescentiina</taxon>
        <taxon>Tabebuia alliance</taxon>
        <taxon>Handroanthus</taxon>
    </lineage>
</organism>
<name>A0A2G9FVT2_9LAMI</name>
<proteinExistence type="inferred from homology"/>
<evidence type="ECO:0000256" key="9">
    <source>
        <dbReference type="ARBA" id="ARBA00023136"/>
    </source>
</evidence>
<evidence type="ECO:0000256" key="4">
    <source>
        <dbReference type="ARBA" id="ARBA00022538"/>
    </source>
</evidence>
<dbReference type="Proteomes" id="UP000231279">
    <property type="component" value="Unassembled WGS sequence"/>
</dbReference>
<dbReference type="OrthoDB" id="755086at2759"/>
<keyword evidence="8" id="KW-0406">Ion transport</keyword>
<dbReference type="PANTHER" id="PTHR30540">
    <property type="entry name" value="OSMOTIC STRESS POTASSIUM TRANSPORTER"/>
    <property type="match status" value="1"/>
</dbReference>
<reference evidence="14" key="1">
    <citation type="journal article" date="2018" name="Gigascience">
        <title>Genome assembly of the Pink Ipe (Handroanthus impetiginosus, Bignoniaceae), a highly valued, ecologically keystone Neotropical timber forest tree.</title>
        <authorList>
            <person name="Silva-Junior O.B."/>
            <person name="Grattapaglia D."/>
            <person name="Novaes E."/>
            <person name="Collevatti R.G."/>
        </authorList>
    </citation>
    <scope>NUCLEOTIDE SEQUENCE [LARGE SCALE GENOMIC DNA]</scope>
    <source>
        <strain evidence="14">cv. UFG-1</strain>
    </source>
</reference>
<evidence type="ECO:0000256" key="10">
    <source>
        <dbReference type="SAM" id="Phobius"/>
    </source>
</evidence>
<feature type="domain" description="K+ potassium transporter C-terminal" evidence="12">
    <location>
        <begin position="176"/>
        <end position="430"/>
    </location>
</feature>
<dbReference type="PANTHER" id="PTHR30540:SF83">
    <property type="entry name" value="K+ POTASSIUM TRANSPORTER"/>
    <property type="match status" value="1"/>
</dbReference>
<evidence type="ECO:0000313" key="13">
    <source>
        <dbReference type="EMBL" id="PIM97172.1"/>
    </source>
</evidence>
<feature type="transmembrane region" description="Helical" evidence="10">
    <location>
        <begin position="35"/>
        <end position="57"/>
    </location>
</feature>
<comment type="caution">
    <text evidence="13">The sequence shown here is derived from an EMBL/GenBank/DDBJ whole genome shotgun (WGS) entry which is preliminary data.</text>
</comment>
<evidence type="ECO:0000259" key="12">
    <source>
        <dbReference type="Pfam" id="PF22776"/>
    </source>
</evidence>
<dbReference type="EMBL" id="NKXS01010665">
    <property type="protein sequence ID" value="PIM97172.1"/>
    <property type="molecule type" value="Genomic_DNA"/>
</dbReference>
<evidence type="ECO:0000259" key="11">
    <source>
        <dbReference type="Pfam" id="PF02705"/>
    </source>
</evidence>
<evidence type="ECO:0000256" key="3">
    <source>
        <dbReference type="ARBA" id="ARBA00022448"/>
    </source>
</evidence>
<gene>
    <name evidence="13" type="ORF">CDL12_30360</name>
</gene>
<dbReference type="InterPro" id="IPR053951">
    <property type="entry name" value="K_trans_N"/>
</dbReference>
<dbReference type="InterPro" id="IPR003855">
    <property type="entry name" value="K+_transporter"/>
</dbReference>
<evidence type="ECO:0000256" key="8">
    <source>
        <dbReference type="ARBA" id="ARBA00023065"/>
    </source>
</evidence>
<dbReference type="STRING" id="429701.A0A2G9FVT2"/>
<keyword evidence="5 10" id="KW-0812">Transmembrane</keyword>
<dbReference type="Pfam" id="PF22776">
    <property type="entry name" value="K_trans_C"/>
    <property type="match status" value="1"/>
</dbReference>
<feature type="transmembrane region" description="Helical" evidence="10">
    <location>
        <begin position="69"/>
        <end position="90"/>
    </location>
</feature>
<evidence type="ECO:0000256" key="6">
    <source>
        <dbReference type="ARBA" id="ARBA00022958"/>
    </source>
</evidence>
<comment type="similarity">
    <text evidence="2">Belongs to the HAK/KUP transporter (TC 2.A.72.3) family.</text>
</comment>
<dbReference type="Pfam" id="PF02705">
    <property type="entry name" value="K_trans"/>
    <property type="match status" value="1"/>
</dbReference>
<dbReference type="GO" id="GO:0005886">
    <property type="term" value="C:plasma membrane"/>
    <property type="evidence" value="ECO:0007669"/>
    <property type="project" value="UniProtKB-SubCell"/>
</dbReference>
<feature type="transmembrane region" description="Helical" evidence="10">
    <location>
        <begin position="96"/>
        <end position="114"/>
    </location>
</feature>
<feature type="transmembrane region" description="Helical" evidence="10">
    <location>
        <begin position="126"/>
        <end position="145"/>
    </location>
</feature>
<comment type="subcellular location">
    <subcellularLocation>
        <location evidence="1">Cell membrane</location>
        <topology evidence="1">Multi-pass membrane protein</topology>
    </subcellularLocation>
</comment>
<accession>A0A2G9FVT2</accession>
<evidence type="ECO:0000256" key="1">
    <source>
        <dbReference type="ARBA" id="ARBA00004651"/>
    </source>
</evidence>
<keyword evidence="14" id="KW-1185">Reference proteome</keyword>
<keyword evidence="9 10" id="KW-0472">Membrane</keyword>
<evidence type="ECO:0008006" key="15">
    <source>
        <dbReference type="Google" id="ProtNLM"/>
    </source>
</evidence>
<protein>
    <recommendedName>
        <fullName evidence="15">Potassium transporter</fullName>
    </recommendedName>
</protein>
<feature type="domain" description="K+ potassium transporter integral membrane" evidence="11">
    <location>
        <begin position="2"/>
        <end position="164"/>
    </location>
</feature>
<sequence length="431" mass="48677">MASQAIISATFSTVKQCQALGCFPRVKIVHTSKQIYGQIYIPEINWILMVLTLGVAIGFHDTNEIGNAYGLAVLSVMFITIFLMALVMIFVWRRSVALAAAFFIFFWFIEVSYLSASCTKVSQGGWVSLVLSLIFMLIMFVWQYGTHKKYKFDLQNKVPLKWILALGPSLGIVRVPGIGLIYSELATGVPPILSHFVTNLPAFHNVLVFVCVKSIPVPYVPPEECFLIGRVCSRPYRMYRCIVRYGYKDLQEDDLDFENLLVQSIAEFIQMEAVEPQFSSPDSTSYDGRMAVISSQSFQSSSSLTVLEVEEFGTIISLQTSKSSTLQSLRSAYEDENPQIRRRQIKFQVPENPRMDPSVREELIDLIRAKEAGVTYIMGHSYVKARRSSSFLKKLVIDFGYSFLRKNCRGPAVGLHIPQISLIEVGMIYHV</sequence>
<evidence type="ECO:0000256" key="7">
    <source>
        <dbReference type="ARBA" id="ARBA00022989"/>
    </source>
</evidence>
<keyword evidence="7 10" id="KW-1133">Transmembrane helix</keyword>
<dbReference type="GO" id="GO:0015079">
    <property type="term" value="F:potassium ion transmembrane transporter activity"/>
    <property type="evidence" value="ECO:0007669"/>
    <property type="project" value="InterPro"/>
</dbReference>
<keyword evidence="3" id="KW-0813">Transport</keyword>
<dbReference type="InterPro" id="IPR053952">
    <property type="entry name" value="K_trans_C"/>
</dbReference>
<dbReference type="AlphaFoldDB" id="A0A2G9FVT2"/>
<evidence type="ECO:0000256" key="2">
    <source>
        <dbReference type="ARBA" id="ARBA00008440"/>
    </source>
</evidence>
<evidence type="ECO:0000256" key="5">
    <source>
        <dbReference type="ARBA" id="ARBA00022692"/>
    </source>
</evidence>
<evidence type="ECO:0000313" key="14">
    <source>
        <dbReference type="Proteomes" id="UP000231279"/>
    </source>
</evidence>